<organism evidence="1 2">
    <name type="scientific">Candidatus Accumulibacter phosphatis</name>
    <dbReference type="NCBI Taxonomy" id="327160"/>
    <lineage>
        <taxon>Bacteria</taxon>
        <taxon>Pseudomonadati</taxon>
        <taxon>Pseudomonadota</taxon>
        <taxon>Betaproteobacteria</taxon>
        <taxon>Candidatus Accumulibacter</taxon>
    </lineage>
</organism>
<accession>A0A080M8S3</accession>
<dbReference type="AlphaFoldDB" id="A0A080M8S3"/>
<proteinExistence type="predicted"/>
<gene>
    <name evidence="1" type="ORF">AW09_001214</name>
</gene>
<protein>
    <submittedName>
        <fullName evidence="1">Uncharacterized protein</fullName>
    </submittedName>
</protein>
<reference evidence="1 2" key="1">
    <citation type="submission" date="2014-02" db="EMBL/GenBank/DDBJ databases">
        <title>Expanding our view of genomic diversity in Candidatus Accumulibacter clades.</title>
        <authorList>
            <person name="Skennerton C.T."/>
            <person name="Barr J.J."/>
            <person name="Slater F.R."/>
            <person name="Bond P.L."/>
            <person name="Tyson G.W."/>
        </authorList>
    </citation>
    <scope>NUCLEOTIDE SEQUENCE [LARGE SCALE GENOMIC DNA]</scope>
    <source>
        <strain evidence="2">BA-91</strain>
    </source>
</reference>
<dbReference type="Proteomes" id="UP000020077">
    <property type="component" value="Unassembled WGS sequence"/>
</dbReference>
<comment type="caution">
    <text evidence="1">The sequence shown here is derived from an EMBL/GenBank/DDBJ whole genome shotgun (WGS) entry which is preliminary data.</text>
</comment>
<evidence type="ECO:0000313" key="2">
    <source>
        <dbReference type="Proteomes" id="UP000020077"/>
    </source>
</evidence>
<name>A0A080M8S3_9PROT</name>
<evidence type="ECO:0000313" key="1">
    <source>
        <dbReference type="EMBL" id="KFB73524.1"/>
    </source>
</evidence>
<sequence length="39" mass="4329">MQPVTLPRRLLRSEADLEAWLAEVRSAVLAKLSNGPVQL</sequence>
<dbReference type="EMBL" id="JDVG02000207">
    <property type="protein sequence ID" value="KFB73524.1"/>
    <property type="molecule type" value="Genomic_DNA"/>
</dbReference>